<evidence type="ECO:0000313" key="1">
    <source>
        <dbReference type="EMBL" id="MFL0195856.1"/>
    </source>
</evidence>
<keyword evidence="2" id="KW-1185">Reference proteome</keyword>
<dbReference type="Proteomes" id="UP001623660">
    <property type="component" value="Unassembled WGS sequence"/>
</dbReference>
<gene>
    <name evidence="1" type="ORF">ACJDU8_09815</name>
</gene>
<dbReference type="EMBL" id="JBJHZX010000012">
    <property type="protein sequence ID" value="MFL0195856.1"/>
    <property type="molecule type" value="Genomic_DNA"/>
</dbReference>
<evidence type="ECO:0000313" key="2">
    <source>
        <dbReference type="Proteomes" id="UP001623660"/>
    </source>
</evidence>
<comment type="caution">
    <text evidence="1">The sequence shown here is derived from an EMBL/GenBank/DDBJ whole genome shotgun (WGS) entry which is preliminary data.</text>
</comment>
<accession>A0ABW8SKH9</accession>
<proteinExistence type="predicted"/>
<dbReference type="RefSeq" id="WP_406791973.1">
    <property type="nucleotide sequence ID" value="NZ_JBJHZX010000012.1"/>
</dbReference>
<protein>
    <submittedName>
        <fullName evidence="1">Uncharacterized protein</fullName>
    </submittedName>
</protein>
<name>A0ABW8SKH9_9CLOT</name>
<reference evidence="1 2" key="1">
    <citation type="submission" date="2024-11" db="EMBL/GenBank/DDBJ databases">
        <authorList>
            <person name="Heng Y.C."/>
            <person name="Lim A.C.H."/>
            <person name="Lee J.K.Y."/>
            <person name="Kittelmann S."/>
        </authorList>
    </citation>
    <scope>NUCLEOTIDE SEQUENCE [LARGE SCALE GENOMIC DNA]</scope>
    <source>
        <strain evidence="1 2">WILCCON 0269</strain>
    </source>
</reference>
<sequence length="289" mass="34129">MINSNNNDYYIFKRNEKYFRPSKLPSLNIRNFDYDFFDKYYNQIDLPAYLFSSPRHTIINYFSILKEASNMSKGGCGTIGNALAPYPISYNFFTSEYQANVSFTNYMKLFKNTGHISLIKLNNLTNKNTLPERYKYFFEIEVIEPSVNGNTSFAYYYGFIYLKNENGKYKISNIDLRGQDFLCAAYHGWAHNAELYVDTTYGGWCNLIKKRHPTERIGYVKNIYVTSTDGHEYKFKFFQLTNGTDIEVGQFIKENNKWKAIKIDVTKCIRRCRYAYFRSPGMPYLKYPF</sequence>
<organism evidence="1 2">
    <name type="scientific">Candidatus Clostridium eludens</name>
    <dbReference type="NCBI Taxonomy" id="3381663"/>
    <lineage>
        <taxon>Bacteria</taxon>
        <taxon>Bacillati</taxon>
        <taxon>Bacillota</taxon>
        <taxon>Clostridia</taxon>
        <taxon>Eubacteriales</taxon>
        <taxon>Clostridiaceae</taxon>
        <taxon>Clostridium</taxon>
    </lineage>
</organism>